<dbReference type="EMBL" id="CP016757">
    <property type="protein sequence ID" value="ANZ44096.1"/>
    <property type="molecule type" value="Genomic_DNA"/>
</dbReference>
<dbReference type="GeneID" id="95755361"/>
<accession>A0A1B2I2B2</accession>
<evidence type="ECO:0000313" key="8">
    <source>
        <dbReference type="Proteomes" id="UP000093044"/>
    </source>
</evidence>
<evidence type="ECO:0000256" key="1">
    <source>
        <dbReference type="ARBA" id="ARBA00005251"/>
    </source>
</evidence>
<dbReference type="PROSITE" id="PS00360">
    <property type="entry name" value="RIBOSOMAL_S9"/>
    <property type="match status" value="1"/>
</dbReference>
<dbReference type="Gene3D" id="3.30.230.10">
    <property type="match status" value="1"/>
</dbReference>
<dbReference type="SUPFAM" id="SSF54211">
    <property type="entry name" value="Ribosomal protein S5 domain 2-like"/>
    <property type="match status" value="1"/>
</dbReference>
<dbReference type="Proteomes" id="UP000093044">
    <property type="component" value="Chromosome"/>
</dbReference>
<dbReference type="HAMAP" id="MF_00532_B">
    <property type="entry name" value="Ribosomal_uS9_B"/>
    <property type="match status" value="1"/>
</dbReference>
<name>A0A1B2I2B2_9BACT</name>
<dbReference type="OrthoDB" id="9803965at2"/>
<evidence type="ECO:0000313" key="7">
    <source>
        <dbReference type="EMBL" id="ANZ44096.1"/>
    </source>
</evidence>
<dbReference type="GeneID" id="83056765"/>
<evidence type="ECO:0000256" key="2">
    <source>
        <dbReference type="ARBA" id="ARBA00022980"/>
    </source>
</evidence>
<dbReference type="GO" id="GO:0022627">
    <property type="term" value="C:cytosolic small ribosomal subunit"/>
    <property type="evidence" value="ECO:0007669"/>
    <property type="project" value="TreeGrafter"/>
</dbReference>
<dbReference type="Pfam" id="PF00380">
    <property type="entry name" value="Ribosomal_S9"/>
    <property type="match status" value="1"/>
</dbReference>
<dbReference type="PANTHER" id="PTHR21569:SF1">
    <property type="entry name" value="SMALL RIBOSOMAL SUBUNIT PROTEIN US9M"/>
    <property type="match status" value="1"/>
</dbReference>
<proteinExistence type="inferred from homology"/>
<dbReference type="InterPro" id="IPR020568">
    <property type="entry name" value="Ribosomal_Su5_D2-typ_SF"/>
</dbReference>
<evidence type="ECO:0000256" key="4">
    <source>
        <dbReference type="ARBA" id="ARBA00035259"/>
    </source>
</evidence>
<gene>
    <name evidence="5" type="primary">rpsI</name>
    <name evidence="7" type="ORF">BED41_02720</name>
</gene>
<dbReference type="KEGG" id="cpor:BED41_02720"/>
<dbReference type="FunFam" id="3.30.230.10:FF:000001">
    <property type="entry name" value="30S ribosomal protein S9"/>
    <property type="match status" value="1"/>
</dbReference>
<dbReference type="NCBIfam" id="NF001099">
    <property type="entry name" value="PRK00132.1"/>
    <property type="match status" value="1"/>
</dbReference>
<dbReference type="AlphaFoldDB" id="A0A1B2I2B2"/>
<protein>
    <recommendedName>
        <fullName evidence="4 5">Small ribosomal subunit protein uS9</fullName>
    </recommendedName>
</protein>
<dbReference type="InterPro" id="IPR014721">
    <property type="entry name" value="Ribsml_uS5_D2-typ_fold_subgr"/>
</dbReference>
<dbReference type="PANTHER" id="PTHR21569">
    <property type="entry name" value="RIBOSOMAL PROTEIN S9"/>
    <property type="match status" value="1"/>
</dbReference>
<evidence type="ECO:0000256" key="3">
    <source>
        <dbReference type="ARBA" id="ARBA00023274"/>
    </source>
</evidence>
<reference evidence="7" key="1">
    <citation type="submission" date="2016-08" db="EMBL/GenBank/DDBJ databases">
        <title>Complete genome of Cloacibacillus porcorum.</title>
        <authorList>
            <person name="Looft T."/>
            <person name="Bayles D.O."/>
            <person name="Alt D.P."/>
        </authorList>
    </citation>
    <scope>NUCLEOTIDE SEQUENCE [LARGE SCALE GENOMIC DNA]</scope>
    <source>
        <strain evidence="7">CL-84</strain>
    </source>
</reference>
<dbReference type="InterPro" id="IPR023035">
    <property type="entry name" value="Ribosomal_uS9_bac/plastid"/>
</dbReference>
<dbReference type="RefSeq" id="WP_034441771.1">
    <property type="nucleotide sequence ID" value="NZ_CALCLR010000059.1"/>
</dbReference>
<evidence type="ECO:0000256" key="5">
    <source>
        <dbReference type="HAMAP-Rule" id="MF_00532"/>
    </source>
</evidence>
<dbReference type="STRING" id="1197717.BED41_02720"/>
<dbReference type="InterPro" id="IPR000754">
    <property type="entry name" value="Ribosomal_uS9"/>
</dbReference>
<dbReference type="GO" id="GO:0006412">
    <property type="term" value="P:translation"/>
    <property type="evidence" value="ECO:0007669"/>
    <property type="project" value="UniProtKB-UniRule"/>
</dbReference>
<sequence>MADKKFLWGTGRRKNAIARVRICEGTGQFLINNREVKDYLPRFYWASQAVEPLAAAGVEGKIDVFVNAHGGGLTGQAGAIRLGVARALLKMYPNVRPVLKKAGLLTRDSRMVERKKVGLKGARANKQFSKR</sequence>
<keyword evidence="8" id="KW-1185">Reference proteome</keyword>
<keyword evidence="3 5" id="KW-0687">Ribonucleoprotein</keyword>
<organism evidence="7 8">
    <name type="scientific">Cloacibacillus porcorum</name>
    <dbReference type="NCBI Taxonomy" id="1197717"/>
    <lineage>
        <taxon>Bacteria</taxon>
        <taxon>Thermotogati</taxon>
        <taxon>Synergistota</taxon>
        <taxon>Synergistia</taxon>
        <taxon>Synergistales</taxon>
        <taxon>Synergistaceae</taxon>
        <taxon>Cloacibacillus</taxon>
    </lineage>
</organism>
<evidence type="ECO:0000256" key="6">
    <source>
        <dbReference type="RuleBase" id="RU003815"/>
    </source>
</evidence>
<dbReference type="GO" id="GO:0003735">
    <property type="term" value="F:structural constituent of ribosome"/>
    <property type="evidence" value="ECO:0007669"/>
    <property type="project" value="InterPro"/>
</dbReference>
<dbReference type="InterPro" id="IPR020574">
    <property type="entry name" value="Ribosomal_uS9_CS"/>
</dbReference>
<comment type="similarity">
    <text evidence="1 5 6">Belongs to the universal ribosomal protein uS9 family.</text>
</comment>
<keyword evidence="2 5" id="KW-0689">Ribosomal protein</keyword>
<dbReference type="GO" id="GO:0003723">
    <property type="term" value="F:RNA binding"/>
    <property type="evidence" value="ECO:0007669"/>
    <property type="project" value="TreeGrafter"/>
</dbReference>